<gene>
    <name evidence="2" type="primary">si:ch211-244b2.4</name>
    <name evidence="2" type="synonym">fa94g12</name>
    <name evidence="2" type="synonym">wu:fa94g12</name>
    <name evidence="2" type="synonym">zgc:113454</name>
</gene>
<keyword evidence="1" id="KW-1185">Reference proteome</keyword>
<sequence>MEQTEVDAVMKKHLTTKAESEGGDQLSGESGSDFSDTDTDSDASTDSDSDSEDAPQTPNKRNVCKYYNRGQCRYGEKCRDEHVCSNFLNNSCKYGTGCRLNHNRQSPSSAQDRQKRSRRSPAETEDEEFEGPYRWQLNTGKGWKNISNDHILEAQYSLPNTKGIKIYNTSAGAVSIDFMKMRVLKKTNIKVRRMSSKDTEWLWYYRGNHCWYRYGDKGKSSPIQSSKLETEFQKNRNGSVKLTIDSTQYEICFKGMRQRNVSTGHKRTIRRRPKYEPPNDGGLHALSSRIKNMMSPSTNKTPEWQFHGRDHWHTFKNTGGCSVSSADIERCFQKNQTTMNFTVNEDNYTLDFGRMRQINQRTKAERKVRRV</sequence>
<name>A0AC58J6J4_DANRE</name>
<proteinExistence type="predicted"/>
<evidence type="ECO:0000313" key="1">
    <source>
        <dbReference type="Proteomes" id="UP000000437"/>
    </source>
</evidence>
<accession>A0AC58J6J4</accession>
<dbReference type="Proteomes" id="UP000000437">
    <property type="component" value="Chromosome 4"/>
</dbReference>
<protein>
    <submittedName>
        <fullName evidence="2">Uncharacterized protein isoform X1</fullName>
    </submittedName>
</protein>
<evidence type="ECO:0000313" key="2">
    <source>
        <dbReference type="RefSeq" id="XP_073802102.1"/>
    </source>
</evidence>
<organism evidence="1 2">
    <name type="scientific">Danio rerio</name>
    <name type="common">Zebrafish</name>
    <name type="synonym">Brachydanio rerio</name>
    <dbReference type="NCBI Taxonomy" id="7955"/>
    <lineage>
        <taxon>Eukaryota</taxon>
        <taxon>Metazoa</taxon>
        <taxon>Chordata</taxon>
        <taxon>Craniata</taxon>
        <taxon>Vertebrata</taxon>
        <taxon>Euteleostomi</taxon>
        <taxon>Actinopterygii</taxon>
        <taxon>Neopterygii</taxon>
        <taxon>Teleostei</taxon>
        <taxon>Ostariophysi</taxon>
        <taxon>Cypriniformes</taxon>
        <taxon>Danionidae</taxon>
        <taxon>Danioninae</taxon>
        <taxon>Danio</taxon>
    </lineage>
</organism>
<dbReference type="RefSeq" id="XP_073802102.1">
    <property type="nucleotide sequence ID" value="XM_073946001.1"/>
</dbReference>
<reference evidence="2" key="1">
    <citation type="submission" date="2025-08" db="UniProtKB">
        <authorList>
            <consortium name="RefSeq"/>
        </authorList>
    </citation>
    <scope>IDENTIFICATION</scope>
    <source>
        <strain evidence="2">Tuebingen</strain>
        <tissue evidence="2">Fibroblasts and whole tissue</tissue>
    </source>
</reference>